<evidence type="ECO:0000313" key="2">
    <source>
        <dbReference type="EMBL" id="CEL69921.1"/>
    </source>
</evidence>
<dbReference type="AlphaFoldDB" id="A0A0F7ULR6"/>
<dbReference type="EMBL" id="LN714486">
    <property type="protein sequence ID" value="CEL69921.1"/>
    <property type="molecule type" value="Genomic_DNA"/>
</dbReference>
<feature type="region of interest" description="Disordered" evidence="1">
    <location>
        <begin position="174"/>
        <end position="204"/>
    </location>
</feature>
<feature type="compositionally biased region" description="Basic and acidic residues" evidence="1">
    <location>
        <begin position="225"/>
        <end position="237"/>
    </location>
</feature>
<feature type="region of interest" description="Disordered" evidence="1">
    <location>
        <begin position="583"/>
        <end position="646"/>
    </location>
</feature>
<protein>
    <submittedName>
        <fullName evidence="2">Uncharacterized protein</fullName>
    </submittedName>
</protein>
<organism evidence="2">
    <name type="scientific">Neospora caninum (strain Liverpool)</name>
    <dbReference type="NCBI Taxonomy" id="572307"/>
    <lineage>
        <taxon>Eukaryota</taxon>
        <taxon>Sar</taxon>
        <taxon>Alveolata</taxon>
        <taxon>Apicomplexa</taxon>
        <taxon>Conoidasida</taxon>
        <taxon>Coccidia</taxon>
        <taxon>Eucoccidiorida</taxon>
        <taxon>Eimeriorina</taxon>
        <taxon>Sarcocystidae</taxon>
        <taxon>Neospora</taxon>
    </lineage>
</organism>
<reference evidence="2" key="1">
    <citation type="journal article" date="2015" name="PLoS ONE">
        <title>Comprehensive Evaluation of Toxoplasma gondii VEG and Neospora caninum LIV Genomes with Tachyzoite Stage Transcriptome and Proteome Defines Novel Transcript Features.</title>
        <authorList>
            <person name="Ramaprasad A."/>
            <person name="Mourier T."/>
            <person name="Naeem R."/>
            <person name="Malas T.B."/>
            <person name="Moussa E."/>
            <person name="Panigrahi A."/>
            <person name="Vermont S.J."/>
            <person name="Otto T.D."/>
            <person name="Wastling J."/>
            <person name="Pain A."/>
        </authorList>
    </citation>
    <scope>NUCLEOTIDE SEQUENCE</scope>
    <source>
        <strain evidence="2">Liverpool</strain>
    </source>
</reference>
<gene>
    <name evidence="2" type="ORF">BN1204_056180</name>
</gene>
<proteinExistence type="predicted"/>
<feature type="compositionally biased region" description="Basic and acidic residues" evidence="1">
    <location>
        <begin position="603"/>
        <end position="646"/>
    </location>
</feature>
<accession>A0A0F7ULR6</accession>
<evidence type="ECO:0000256" key="1">
    <source>
        <dbReference type="SAM" id="MobiDB-lite"/>
    </source>
</evidence>
<feature type="region of interest" description="Disordered" evidence="1">
    <location>
        <begin position="225"/>
        <end position="248"/>
    </location>
</feature>
<name>A0A0F7ULR6_NEOCL</name>
<sequence length="646" mass="68187">MAANLGLGVPPPGGAGEASYADFSPISDDGDPGSSSPSFGSSDPSGTLSFPSGAGFLAPVLPPVVDPALSTFSSVYTPHTNRNGAPESLSFSPSLSAPPWQASSALLNRPPAFLDAQTAPGVSSSSFSSLSSFSSPPSYAAKGNSLLTGVSPLVHAANTDRRVDTTASLGSSLPSLSSLSGLPSSPQSSLSSLSPLPPRSSAAGADGAFDAASVGSCLASLREQFGRQKTQEKRGSVSERGPVEAATHLDAEEAFPEKSIRQQLRRLDNRQVAIEMLANFLLPFAGPESERLVHIFAEEMQRPSVPAVSRLAIFYLFHHLLHQPVAAPSPLPPPALEHGNAARLPPQGSRRFGDIGFYAFLVPFMKTLPQFPPLLTEKVLRCCCIFAERGFYTHEAVRHLFAFVPPGGLALPSPLHEIHPLLSSLLHPSRCTRGTSATLSLHAEPSRSAVAACRALSLPALKCLLRMPSVTKGIAHARSKLQELPFNSSLSSSDVSSLLPLPSSAPSSSFSLSPPPPLLSAALFAGMPVNQLTECSAALDRATRLTGQEYILLQSSLLDLSSLLQCMHEDFVGLRASISSLTSSLTEEVSPSKRRRQSQAVGPRERATEERENDEKSKQAKHGEGKPTKGAERRDRGSGNDKSHRS</sequence>
<dbReference type="InterPro" id="IPR008942">
    <property type="entry name" value="ENTH_VHS"/>
</dbReference>
<feature type="compositionally biased region" description="Low complexity" evidence="1">
    <location>
        <begin position="22"/>
        <end position="46"/>
    </location>
</feature>
<dbReference type="Gene3D" id="1.25.40.90">
    <property type="match status" value="1"/>
</dbReference>
<feature type="region of interest" description="Disordered" evidence="1">
    <location>
        <begin position="1"/>
        <end position="47"/>
    </location>
</feature>